<evidence type="ECO:0000313" key="2">
    <source>
        <dbReference type="EMBL" id="CAG6740997.1"/>
    </source>
</evidence>
<name>A0A8D9E591_9HEMI</name>
<dbReference type="AlphaFoldDB" id="A0A8D9E591"/>
<dbReference type="EMBL" id="HBUF01422346">
    <property type="protein sequence ID" value="CAG6740997.1"/>
    <property type="molecule type" value="Transcribed_RNA"/>
</dbReference>
<feature type="transmembrane region" description="Helical" evidence="1">
    <location>
        <begin position="20"/>
        <end position="37"/>
    </location>
</feature>
<keyword evidence="1" id="KW-1133">Transmembrane helix</keyword>
<accession>A0A8D9E591</accession>
<feature type="transmembrane region" description="Helical" evidence="1">
    <location>
        <begin position="49"/>
        <end position="72"/>
    </location>
</feature>
<dbReference type="EMBL" id="HBUF01422345">
    <property type="protein sequence ID" value="CAG6740996.1"/>
    <property type="molecule type" value="Transcribed_RNA"/>
</dbReference>
<reference evidence="2" key="1">
    <citation type="submission" date="2021-05" db="EMBL/GenBank/DDBJ databases">
        <authorList>
            <person name="Alioto T."/>
            <person name="Alioto T."/>
            <person name="Gomez Garrido J."/>
        </authorList>
    </citation>
    <scope>NUCLEOTIDE SEQUENCE</scope>
</reference>
<organism evidence="2">
    <name type="scientific">Cacopsylla melanoneura</name>
    <dbReference type="NCBI Taxonomy" id="428564"/>
    <lineage>
        <taxon>Eukaryota</taxon>
        <taxon>Metazoa</taxon>
        <taxon>Ecdysozoa</taxon>
        <taxon>Arthropoda</taxon>
        <taxon>Hexapoda</taxon>
        <taxon>Insecta</taxon>
        <taxon>Pterygota</taxon>
        <taxon>Neoptera</taxon>
        <taxon>Paraneoptera</taxon>
        <taxon>Hemiptera</taxon>
        <taxon>Sternorrhyncha</taxon>
        <taxon>Psylloidea</taxon>
        <taxon>Psyllidae</taxon>
        <taxon>Psyllinae</taxon>
        <taxon>Cacopsylla</taxon>
    </lineage>
</organism>
<keyword evidence="1" id="KW-0812">Transmembrane</keyword>
<evidence type="ECO:0000256" key="1">
    <source>
        <dbReference type="SAM" id="Phobius"/>
    </source>
</evidence>
<proteinExistence type="predicted"/>
<protein>
    <submittedName>
        <fullName evidence="2">Uncharacterized protein</fullName>
    </submittedName>
</protein>
<keyword evidence="1" id="KW-0472">Membrane</keyword>
<sequence length="102" mass="11976">MFGRYCERVRVWGGLGRGKGELYLLIFSFALVLRYVKCDHFSSQGFHPFVYFSLFVCNFSVFFSDSFFVICMPPTYIFLFCMLTNVRCSLSTNDCRHLRVNC</sequence>